<evidence type="ECO:0000313" key="8">
    <source>
        <dbReference type="EMBL" id="CAK9078884.1"/>
    </source>
</evidence>
<keyword evidence="9" id="KW-1185">Reference proteome</keyword>
<dbReference type="Gene3D" id="1.25.40.10">
    <property type="entry name" value="Tetratricopeptide repeat domain"/>
    <property type="match status" value="2"/>
</dbReference>
<dbReference type="SMART" id="SM00317">
    <property type="entry name" value="SET"/>
    <property type="match status" value="1"/>
</dbReference>
<dbReference type="Proteomes" id="UP001642464">
    <property type="component" value="Unassembled WGS sequence"/>
</dbReference>
<evidence type="ECO:0000256" key="3">
    <source>
        <dbReference type="ARBA" id="ARBA00022833"/>
    </source>
</evidence>
<evidence type="ECO:0000256" key="2">
    <source>
        <dbReference type="ARBA" id="ARBA00022771"/>
    </source>
</evidence>
<feature type="compositionally biased region" description="Basic and acidic residues" evidence="5">
    <location>
        <begin position="530"/>
        <end position="539"/>
    </location>
</feature>
<dbReference type="CDD" id="cd20071">
    <property type="entry name" value="SET_SMYD"/>
    <property type="match status" value="1"/>
</dbReference>
<dbReference type="SUPFAM" id="SSF82199">
    <property type="entry name" value="SET domain"/>
    <property type="match status" value="1"/>
</dbReference>
<dbReference type="Pfam" id="PF01753">
    <property type="entry name" value="zf-MYND"/>
    <property type="match status" value="1"/>
</dbReference>
<feature type="region of interest" description="Disordered" evidence="5">
    <location>
        <begin position="604"/>
        <end position="633"/>
    </location>
</feature>
<keyword evidence="2 4" id="KW-0863">Zinc-finger</keyword>
<dbReference type="PROSITE" id="PS50865">
    <property type="entry name" value="ZF_MYND_2"/>
    <property type="match status" value="1"/>
</dbReference>
<evidence type="ECO:0000256" key="1">
    <source>
        <dbReference type="ARBA" id="ARBA00022723"/>
    </source>
</evidence>
<dbReference type="InterPro" id="IPR050869">
    <property type="entry name" value="H3K4_H4K5_MeTrfase"/>
</dbReference>
<organism evidence="8 9">
    <name type="scientific">Durusdinium trenchii</name>
    <dbReference type="NCBI Taxonomy" id="1381693"/>
    <lineage>
        <taxon>Eukaryota</taxon>
        <taxon>Sar</taxon>
        <taxon>Alveolata</taxon>
        <taxon>Dinophyceae</taxon>
        <taxon>Suessiales</taxon>
        <taxon>Symbiodiniaceae</taxon>
        <taxon>Durusdinium</taxon>
    </lineage>
</organism>
<dbReference type="Gene3D" id="2.170.270.10">
    <property type="entry name" value="SET domain"/>
    <property type="match status" value="1"/>
</dbReference>
<evidence type="ECO:0000259" key="6">
    <source>
        <dbReference type="PROSITE" id="PS50280"/>
    </source>
</evidence>
<evidence type="ECO:0000259" key="7">
    <source>
        <dbReference type="PROSITE" id="PS50865"/>
    </source>
</evidence>
<feature type="domain" description="SET" evidence="6">
    <location>
        <begin position="1"/>
        <end position="211"/>
    </location>
</feature>
<dbReference type="InterPro" id="IPR011990">
    <property type="entry name" value="TPR-like_helical_dom_sf"/>
</dbReference>
<dbReference type="InterPro" id="IPR001214">
    <property type="entry name" value="SET_dom"/>
</dbReference>
<dbReference type="PROSITE" id="PS50280">
    <property type="entry name" value="SET"/>
    <property type="match status" value="1"/>
</dbReference>
<accession>A0ABP0PSK1</accession>
<evidence type="ECO:0000256" key="5">
    <source>
        <dbReference type="SAM" id="MobiDB-lite"/>
    </source>
</evidence>
<dbReference type="Pfam" id="PF00856">
    <property type="entry name" value="SET"/>
    <property type="match status" value="1"/>
</dbReference>
<evidence type="ECO:0000256" key="4">
    <source>
        <dbReference type="PROSITE-ProRule" id="PRU00134"/>
    </source>
</evidence>
<dbReference type="InterPro" id="IPR002893">
    <property type="entry name" value="Znf_MYND"/>
</dbReference>
<comment type="caution">
    <text evidence="8">The sequence shown here is derived from an EMBL/GenBank/DDBJ whole genome shotgun (WGS) entry which is preliminary data.</text>
</comment>
<feature type="region of interest" description="Disordered" evidence="5">
    <location>
        <begin position="512"/>
        <end position="589"/>
    </location>
</feature>
<dbReference type="EMBL" id="CAXAMM010038554">
    <property type="protein sequence ID" value="CAK9078884.1"/>
    <property type="molecule type" value="Genomic_DNA"/>
</dbReference>
<dbReference type="Gene3D" id="6.10.140.2220">
    <property type="match status" value="1"/>
</dbReference>
<evidence type="ECO:0000313" key="9">
    <source>
        <dbReference type="Proteomes" id="UP001642464"/>
    </source>
</evidence>
<dbReference type="PANTHER" id="PTHR12197:SF251">
    <property type="entry name" value="EG:BACR7C10.4 PROTEIN"/>
    <property type="match status" value="1"/>
</dbReference>
<dbReference type="SUPFAM" id="SSF144232">
    <property type="entry name" value="HIT/MYND zinc finger-like"/>
    <property type="match status" value="1"/>
</dbReference>
<dbReference type="InterPro" id="IPR046341">
    <property type="entry name" value="SET_dom_sf"/>
</dbReference>
<reference evidence="8 9" key="1">
    <citation type="submission" date="2024-02" db="EMBL/GenBank/DDBJ databases">
        <authorList>
            <person name="Chen Y."/>
            <person name="Shah S."/>
            <person name="Dougan E. K."/>
            <person name="Thang M."/>
            <person name="Chan C."/>
        </authorList>
    </citation>
    <scope>NUCLEOTIDE SEQUENCE [LARGE SCALE GENOMIC DNA]</scope>
</reference>
<keyword evidence="1" id="KW-0479">Metal-binding</keyword>
<gene>
    <name evidence="8" type="ORF">SCF082_LOCUS37659</name>
</gene>
<sequence length="659" mass="72366">MEVEVREGRGRCAVAARRLHSGDVVLAQGGAVPPVPLRARWSEVCWTCLSKLRERKKLRCSGCRVAHFCGRECQKVLWKARGGHRHECKNKVLVCADKGKGRVVDENHVLAQRVRSDPDALKAVLGLEPGPGVSGRDEVETRFDNNNFGVVDDLYVVVAAGVYPVGAMLNHSCKPNCVLSYRFVKGQVEQVITFVGERPAELGEELTHSYCDGMLPTWERQAHLGAVYGFRCRCSLCELEDQAGEMRRAQRLQSVGEALEAAMCAGDNLAAARWSGELLDVYRESPSMPGNELHPLFGLQYFTLGDLCALNGEEDAAARWHARALEILRAVFGSENRLVKMLLPKGKRATAGGGPEEDGAAQVLTPTKLKFSDNSNKMGGGAVKNKASAIKAKVAASARKRKELAAERKQAQPPKAAKLVEEQMALVDDLVECGKHKEAREFLKQVDQDVPDSREVGLFWLKLVELEKALGNRYRTCSVFARALQHCADREVLDACARFLTTELFEGMPQQASHTVEELLEQDTEPEQQQQDKEEKDDLGSYLQFQPNTTAKKSKRRGLASGAKRVPVAPGSCMSSKSKRPRFDKGDSATGSVVKVAAVRVRGERSQSQLGSALGMTPVRRSARLGGADEEEDVSSILKKTGYTYAPNDALVEQQEELL</sequence>
<feature type="domain" description="MYND-type" evidence="7">
    <location>
        <begin position="45"/>
        <end position="88"/>
    </location>
</feature>
<dbReference type="PANTHER" id="PTHR12197">
    <property type="entry name" value="HISTONE-LYSINE N-METHYLTRANSFERASE SMYD"/>
    <property type="match status" value="1"/>
</dbReference>
<keyword evidence="3" id="KW-0862">Zinc</keyword>
<protein>
    <submittedName>
        <fullName evidence="8">Histone-lysine N-methyltransferase Smyd1 (CD8b-opposite) (SET and MYND domain-containing protein 1) (Zinc finger protein BOP) (M-BOP)</fullName>
    </submittedName>
</protein>
<proteinExistence type="predicted"/>
<name>A0ABP0PSK1_9DINO</name>